<comment type="caution">
    <text evidence="4">The sequence shown here is derived from an EMBL/GenBank/DDBJ whole genome shotgun (WGS) entry which is preliminary data.</text>
</comment>
<dbReference type="Gene3D" id="1.10.3210.10">
    <property type="entry name" value="Hypothetical protein af1432"/>
    <property type="match status" value="1"/>
</dbReference>
<proteinExistence type="predicted"/>
<dbReference type="SUPFAM" id="SSF109604">
    <property type="entry name" value="HD-domain/PDEase-like"/>
    <property type="match status" value="1"/>
</dbReference>
<dbReference type="STRING" id="212667.VFDL14_22100"/>
<dbReference type="GO" id="GO:0005737">
    <property type="term" value="C:cytoplasm"/>
    <property type="evidence" value="ECO:0007669"/>
    <property type="project" value="TreeGrafter"/>
</dbReference>
<keyword evidence="1" id="KW-0479">Metal-binding</keyword>
<gene>
    <name evidence="4" type="ORF">VFDL14_22100</name>
</gene>
<accession>A0A066UN14</accession>
<dbReference type="InterPro" id="IPR039356">
    <property type="entry name" value="YfbR/HDDC2"/>
</dbReference>
<reference evidence="4 5" key="1">
    <citation type="submission" date="2014-02" db="EMBL/GenBank/DDBJ databases">
        <title>Vibrio fortis Dalian14 Genome Sequencing.</title>
        <authorList>
            <person name="Wang Y."/>
            <person name="Song L."/>
            <person name="Liu G."/>
            <person name="Ding J."/>
        </authorList>
    </citation>
    <scope>NUCLEOTIDE SEQUENCE [LARGE SCALE GENOMIC DNA]</scope>
    <source>
        <strain evidence="4 5">Dalian14</strain>
    </source>
</reference>
<evidence type="ECO:0000313" key="5">
    <source>
        <dbReference type="Proteomes" id="UP000027219"/>
    </source>
</evidence>
<dbReference type="AlphaFoldDB" id="A0A066UN14"/>
<dbReference type="InterPro" id="IPR006674">
    <property type="entry name" value="HD_domain"/>
</dbReference>
<feature type="domain" description="HD" evidence="3">
    <location>
        <begin position="14"/>
        <end position="176"/>
    </location>
</feature>
<keyword evidence="5" id="KW-1185">Reference proteome</keyword>
<dbReference type="EMBL" id="JFFR01000013">
    <property type="protein sequence ID" value="KDN28821.1"/>
    <property type="molecule type" value="Genomic_DNA"/>
</dbReference>
<dbReference type="Proteomes" id="UP000027219">
    <property type="component" value="Unassembled WGS sequence"/>
</dbReference>
<dbReference type="GO" id="GO:0002953">
    <property type="term" value="F:5'-deoxynucleotidase activity"/>
    <property type="evidence" value="ECO:0007669"/>
    <property type="project" value="InterPro"/>
</dbReference>
<dbReference type="PANTHER" id="PTHR11845:SF13">
    <property type="entry name" value="5'-DEOXYNUCLEOTIDASE HDDC2"/>
    <property type="match status" value="1"/>
</dbReference>
<dbReference type="PANTHER" id="PTHR11845">
    <property type="entry name" value="5'-DEOXYNUCLEOTIDASE HDDC2"/>
    <property type="match status" value="1"/>
</dbReference>
<name>A0A066UN14_9VIBR</name>
<organism evidence="4 5">
    <name type="scientific">Vibrio fortis</name>
    <dbReference type="NCBI Taxonomy" id="212667"/>
    <lineage>
        <taxon>Bacteria</taxon>
        <taxon>Pseudomonadati</taxon>
        <taxon>Pseudomonadota</taxon>
        <taxon>Gammaproteobacteria</taxon>
        <taxon>Vibrionales</taxon>
        <taxon>Vibrionaceae</taxon>
        <taxon>Vibrio</taxon>
    </lineage>
</organism>
<keyword evidence="2 4" id="KW-0378">Hydrolase</keyword>
<protein>
    <submittedName>
        <fullName evidence="4">Phosphohydrolase</fullName>
    </submittedName>
</protein>
<dbReference type="Pfam" id="PF13023">
    <property type="entry name" value="HD_3"/>
    <property type="match status" value="1"/>
</dbReference>
<evidence type="ECO:0000313" key="4">
    <source>
        <dbReference type="EMBL" id="KDN28821.1"/>
    </source>
</evidence>
<evidence type="ECO:0000259" key="3">
    <source>
        <dbReference type="Pfam" id="PF13023"/>
    </source>
</evidence>
<dbReference type="GO" id="GO:0046872">
    <property type="term" value="F:metal ion binding"/>
    <property type="evidence" value="ECO:0007669"/>
    <property type="project" value="UniProtKB-KW"/>
</dbReference>
<sequence length="193" mass="22202">MKEVTQILDFMVEIEKLKGVLRKSRPVGLKRHENSGEHSWHVCISALMLKEYADERINIDRVIKMLLIHDLGEIDAGDKIVYESETAEQKNKEWNGVKRVLDMLPNRQGEEYLALWEEFELGESADAKYAKAIDRIPPLLHNINDDGYGWKKHNIPKEKVLNFNQQRISAGGEKIWEGVEAKLQQAIVDGILT</sequence>
<dbReference type="OrthoDB" id="9796032at2"/>
<evidence type="ECO:0000256" key="1">
    <source>
        <dbReference type="ARBA" id="ARBA00022723"/>
    </source>
</evidence>
<dbReference type="RefSeq" id="WP_032550861.1">
    <property type="nucleotide sequence ID" value="NZ_JFFR01000013.1"/>
</dbReference>
<evidence type="ECO:0000256" key="2">
    <source>
        <dbReference type="ARBA" id="ARBA00022801"/>
    </source>
</evidence>